<evidence type="ECO:0000313" key="3">
    <source>
        <dbReference type="Proteomes" id="UP001254759"/>
    </source>
</evidence>
<dbReference type="RefSeq" id="WP_310089813.1">
    <property type="nucleotide sequence ID" value="NZ_JAVDTT010000001.1"/>
</dbReference>
<dbReference type="InterPro" id="IPR045584">
    <property type="entry name" value="Pilin-like"/>
</dbReference>
<dbReference type="InterPro" id="IPR001082">
    <property type="entry name" value="Pilin"/>
</dbReference>
<evidence type="ECO:0000313" key="2">
    <source>
        <dbReference type="EMBL" id="MDR6840002.1"/>
    </source>
</evidence>
<sequence>MKPLALSLLGSLLGVVLALLLYDRFVVQPREARRTEAATVDLSGAAAEQAKKIADGVDASVKRSVDSAQQAFEAQAADQNKRRKLAEAVAQTQMYKVALTESFMSNGQWPAKASDAGLPQNNPKAGGAIRDIAVGQGGTITVTFDGSFAEDAQFQLVPQADPDTYQVRWQCRTSGDPDLKRYLPDCAQG</sequence>
<name>A0ABU1RMK4_9GAMM</name>
<dbReference type="SUPFAM" id="SSF54523">
    <property type="entry name" value="Pili subunits"/>
    <property type="match status" value="1"/>
</dbReference>
<accession>A0ABU1RMK4</accession>
<evidence type="ECO:0000256" key="1">
    <source>
        <dbReference type="ARBA" id="ARBA00005233"/>
    </source>
</evidence>
<dbReference type="EMBL" id="JAVDTT010000001">
    <property type="protein sequence ID" value="MDR6840002.1"/>
    <property type="molecule type" value="Genomic_DNA"/>
</dbReference>
<dbReference type="Gene3D" id="3.30.700.10">
    <property type="entry name" value="Glycoprotein, Type 4 Pilin"/>
    <property type="match status" value="1"/>
</dbReference>
<gene>
    <name evidence="2" type="ORF">J2W94_000266</name>
</gene>
<organism evidence="2 3">
    <name type="scientific">Pseudoxanthomonas sacheonensis</name>
    <dbReference type="NCBI Taxonomy" id="443615"/>
    <lineage>
        <taxon>Bacteria</taxon>
        <taxon>Pseudomonadati</taxon>
        <taxon>Pseudomonadota</taxon>
        <taxon>Gammaproteobacteria</taxon>
        <taxon>Lysobacterales</taxon>
        <taxon>Lysobacteraceae</taxon>
        <taxon>Pseudoxanthomonas</taxon>
    </lineage>
</organism>
<protein>
    <submittedName>
        <fullName evidence="2">Type II secretory pathway pseudopilin PulG</fullName>
    </submittedName>
</protein>
<dbReference type="Proteomes" id="UP001254759">
    <property type="component" value="Unassembled WGS sequence"/>
</dbReference>
<reference evidence="2 3" key="1">
    <citation type="submission" date="2023-07" db="EMBL/GenBank/DDBJ databases">
        <title>Sorghum-associated microbial communities from plants grown in Nebraska, USA.</title>
        <authorList>
            <person name="Schachtman D."/>
        </authorList>
    </citation>
    <scope>NUCLEOTIDE SEQUENCE [LARGE SCALE GENOMIC DNA]</scope>
    <source>
        <strain evidence="2 3">BE107</strain>
    </source>
</reference>
<comment type="caution">
    <text evidence="2">The sequence shown here is derived from an EMBL/GenBank/DDBJ whole genome shotgun (WGS) entry which is preliminary data.</text>
</comment>
<keyword evidence="3" id="KW-1185">Reference proteome</keyword>
<proteinExistence type="inferred from homology"/>
<dbReference type="Pfam" id="PF00114">
    <property type="entry name" value="Pilin"/>
    <property type="match status" value="1"/>
</dbReference>
<comment type="similarity">
    <text evidence="1">Belongs to the N-Me-Phe pilin family.</text>
</comment>